<evidence type="ECO:0008006" key="4">
    <source>
        <dbReference type="Google" id="ProtNLM"/>
    </source>
</evidence>
<protein>
    <recommendedName>
        <fullName evidence="4">DUF222 domain-containing protein</fullName>
    </recommendedName>
</protein>
<name>A0A7Y9RYU7_9ACTN</name>
<gene>
    <name evidence="2" type="ORF">BJ980_000869</name>
</gene>
<feature type="region of interest" description="Disordered" evidence="1">
    <location>
        <begin position="261"/>
        <end position="304"/>
    </location>
</feature>
<comment type="caution">
    <text evidence="2">The sequence shown here is derived from an EMBL/GenBank/DDBJ whole genome shotgun (WGS) entry which is preliminary data.</text>
</comment>
<accession>A0A7Y9RYU7</accession>
<evidence type="ECO:0000313" key="3">
    <source>
        <dbReference type="Proteomes" id="UP000540656"/>
    </source>
</evidence>
<evidence type="ECO:0000313" key="2">
    <source>
        <dbReference type="EMBL" id="NYG57946.1"/>
    </source>
</evidence>
<organism evidence="2 3">
    <name type="scientific">Nocardioides daedukensis</name>
    <dbReference type="NCBI Taxonomy" id="634462"/>
    <lineage>
        <taxon>Bacteria</taxon>
        <taxon>Bacillati</taxon>
        <taxon>Actinomycetota</taxon>
        <taxon>Actinomycetes</taxon>
        <taxon>Propionibacteriales</taxon>
        <taxon>Nocardioidaceae</taxon>
        <taxon>Nocardioides</taxon>
    </lineage>
</organism>
<dbReference type="Proteomes" id="UP000540656">
    <property type="component" value="Unassembled WGS sequence"/>
</dbReference>
<reference evidence="2 3" key="1">
    <citation type="submission" date="2020-07" db="EMBL/GenBank/DDBJ databases">
        <title>Sequencing the genomes of 1000 actinobacteria strains.</title>
        <authorList>
            <person name="Klenk H.-P."/>
        </authorList>
    </citation>
    <scope>NUCLEOTIDE SEQUENCE [LARGE SCALE GENOMIC DNA]</scope>
    <source>
        <strain evidence="2 3">DSM 23819</strain>
    </source>
</reference>
<sequence length="545" mass="59736">MSNLADFDARALLAFAESTLLKRRKLEVDDLAAGARWAVLHGADPTTEPTGGRGRGGPKLVQIGGEGTPRVQDLCLAELAISRQTHALATRWLVADALDLIHRLPRCWAVVTAWQCEVWVARKLARTTRHLSVTEAAKVDVAVAPALAGEQPGRFFTILEAKIIEANPEAWAARIEAEQARRYVSLGRVDETGLRHVIARVEHGDAVWVDALINRIADILAARDIDAGVEARGRDMLRSLAFGWLARPAELLALLLEHAEQDDTPPAPHPDDLQPDDLHADPEGENCAPEGPDDTGDTSASTADDKWAGHQAVPTVDDAEPDETDAEPGSEWVRGFPQRLLDTLKQINPTKLRPRAVVYVHLHQAALDTGTGVARVEDGGGPRLVQQLAGLLGTADITLKPVIDLNDRVSINAYEHPEWLRERIHLIAPAEPFPFSTRVSRMGDIDHCTPYTFGRDGQPPPSGQTGEHNAGPLGRYAHRVKTHAQYTVRQPRPGTYLWRTPNGKHFLVDHNGTHAIDEQCARDLSRPSLLEQRLALVLFDHRVAA</sequence>
<feature type="compositionally biased region" description="Basic and acidic residues" evidence="1">
    <location>
        <begin position="269"/>
        <end position="282"/>
    </location>
</feature>
<evidence type="ECO:0000256" key="1">
    <source>
        <dbReference type="SAM" id="MobiDB-lite"/>
    </source>
</evidence>
<dbReference type="RefSeq" id="WP_179501156.1">
    <property type="nucleotide sequence ID" value="NZ_JACCAA010000001.1"/>
</dbReference>
<dbReference type="AlphaFoldDB" id="A0A7Y9RYU7"/>
<proteinExistence type="predicted"/>
<keyword evidence="3" id="KW-1185">Reference proteome</keyword>
<dbReference type="EMBL" id="JACCAA010000001">
    <property type="protein sequence ID" value="NYG57946.1"/>
    <property type="molecule type" value="Genomic_DNA"/>
</dbReference>